<reference evidence="1 2" key="1">
    <citation type="submission" date="2024-01" db="EMBL/GenBank/DDBJ databases">
        <authorList>
            <person name="Waweru B."/>
        </authorList>
    </citation>
    <scope>NUCLEOTIDE SEQUENCE [LARGE SCALE GENOMIC DNA]</scope>
</reference>
<organism evidence="1 2">
    <name type="scientific">Dovyalis caffra</name>
    <dbReference type="NCBI Taxonomy" id="77055"/>
    <lineage>
        <taxon>Eukaryota</taxon>
        <taxon>Viridiplantae</taxon>
        <taxon>Streptophyta</taxon>
        <taxon>Embryophyta</taxon>
        <taxon>Tracheophyta</taxon>
        <taxon>Spermatophyta</taxon>
        <taxon>Magnoliopsida</taxon>
        <taxon>eudicotyledons</taxon>
        <taxon>Gunneridae</taxon>
        <taxon>Pentapetalae</taxon>
        <taxon>rosids</taxon>
        <taxon>fabids</taxon>
        <taxon>Malpighiales</taxon>
        <taxon>Salicaceae</taxon>
        <taxon>Flacourtieae</taxon>
        <taxon>Dovyalis</taxon>
    </lineage>
</organism>
<gene>
    <name evidence="1" type="ORF">DCAF_LOCUS15249</name>
</gene>
<sequence>MHCWYNRTPAGFRVGCIQSNFRYIRRLRRKIRELEIEARGLRQQLTMIMMDFHATMAENYDLRLYTQQIEDQMQLQDLLNGSVEEEIRTLRQMIQHQQAAREEFFRSVAYPSRIGANQEEELGQNQDVNAVQNHRNQEVGTEGLNSHENAGH</sequence>
<evidence type="ECO:0000313" key="2">
    <source>
        <dbReference type="Proteomes" id="UP001314170"/>
    </source>
</evidence>
<dbReference type="AlphaFoldDB" id="A0AAV1RXH0"/>
<keyword evidence="2" id="KW-1185">Reference proteome</keyword>
<dbReference type="Proteomes" id="UP001314170">
    <property type="component" value="Unassembled WGS sequence"/>
</dbReference>
<accession>A0AAV1RXH0</accession>
<dbReference type="EMBL" id="CAWUPB010001159">
    <property type="protein sequence ID" value="CAK7340168.1"/>
    <property type="molecule type" value="Genomic_DNA"/>
</dbReference>
<name>A0AAV1RXH0_9ROSI</name>
<proteinExistence type="predicted"/>
<evidence type="ECO:0000313" key="1">
    <source>
        <dbReference type="EMBL" id="CAK7340168.1"/>
    </source>
</evidence>
<dbReference type="PANTHER" id="PTHR13690">
    <property type="entry name" value="TRANSCRIPTION FACTOR POSF21-RELATED"/>
    <property type="match status" value="1"/>
</dbReference>
<protein>
    <submittedName>
        <fullName evidence="1">Uncharacterized protein</fullName>
    </submittedName>
</protein>
<comment type="caution">
    <text evidence="1">The sequence shown here is derived from an EMBL/GenBank/DDBJ whole genome shotgun (WGS) entry which is preliminary data.</text>
</comment>